<keyword evidence="5" id="KW-0472">Membrane</keyword>
<dbReference type="Proteomes" id="UP000682877">
    <property type="component" value="Chromosome 8"/>
</dbReference>
<evidence type="ECO:0000313" key="7">
    <source>
        <dbReference type="EMBL" id="CAE6237567.1"/>
    </source>
</evidence>
<evidence type="ECO:0000256" key="4">
    <source>
        <dbReference type="ARBA" id="ARBA00022989"/>
    </source>
</evidence>
<comment type="subcellular location">
    <subcellularLocation>
        <location evidence="1">Endoplasmic reticulum membrane</location>
        <topology evidence="1">Multi-pass membrane protein</topology>
    </subcellularLocation>
</comment>
<dbReference type="GO" id="GO:0005789">
    <property type="term" value="C:endoplasmic reticulum membrane"/>
    <property type="evidence" value="ECO:0007669"/>
    <property type="project" value="UniProtKB-SubCell"/>
</dbReference>
<dbReference type="PANTHER" id="PTHR31394:SF1">
    <property type="entry name" value="TRANSMEMBRANE PROTEIN 199"/>
    <property type="match status" value="1"/>
</dbReference>
<accession>A0A8S2B7Q9</accession>
<evidence type="ECO:0000256" key="5">
    <source>
        <dbReference type="ARBA" id="ARBA00023136"/>
    </source>
</evidence>
<keyword evidence="4" id="KW-1133">Transmembrane helix</keyword>
<evidence type="ECO:0000313" key="8">
    <source>
        <dbReference type="Proteomes" id="UP000682877"/>
    </source>
</evidence>
<feature type="region of interest" description="Disordered" evidence="6">
    <location>
        <begin position="63"/>
        <end position="86"/>
    </location>
</feature>
<keyword evidence="2" id="KW-0812">Transmembrane</keyword>
<dbReference type="PANTHER" id="PTHR31394">
    <property type="entry name" value="TRANSMEMBRANE PROTEIN 199"/>
    <property type="match status" value="1"/>
</dbReference>
<evidence type="ECO:0000256" key="2">
    <source>
        <dbReference type="ARBA" id="ARBA00022692"/>
    </source>
</evidence>
<dbReference type="AlphaFoldDB" id="A0A8S2B7Q9"/>
<name>A0A8S2B7Q9_ARAAE</name>
<evidence type="ECO:0000256" key="1">
    <source>
        <dbReference type="ARBA" id="ARBA00004477"/>
    </source>
</evidence>
<organism evidence="7 8">
    <name type="scientific">Arabidopsis arenosa</name>
    <name type="common">Sand rock-cress</name>
    <name type="synonym">Cardaminopsis arenosa</name>
    <dbReference type="NCBI Taxonomy" id="38785"/>
    <lineage>
        <taxon>Eukaryota</taxon>
        <taxon>Viridiplantae</taxon>
        <taxon>Streptophyta</taxon>
        <taxon>Embryophyta</taxon>
        <taxon>Tracheophyta</taxon>
        <taxon>Spermatophyta</taxon>
        <taxon>Magnoliopsida</taxon>
        <taxon>eudicotyledons</taxon>
        <taxon>Gunneridae</taxon>
        <taxon>Pentapetalae</taxon>
        <taxon>rosids</taxon>
        <taxon>malvids</taxon>
        <taxon>Brassicales</taxon>
        <taxon>Brassicaceae</taxon>
        <taxon>Camelineae</taxon>
        <taxon>Arabidopsis</taxon>
    </lineage>
</organism>
<dbReference type="EMBL" id="LR999458">
    <property type="protein sequence ID" value="CAE6237567.1"/>
    <property type="molecule type" value="Genomic_DNA"/>
</dbReference>
<sequence length="86" mass="9474">MDRIRSIDQTGLLGLCSGSDFVFTSPKPREKTEELKLRLLKLREIAERKEYAELVKDITPKKQVEEPLSSVPKTSSVSSAAGGIIG</sequence>
<evidence type="ECO:0000256" key="6">
    <source>
        <dbReference type="SAM" id="MobiDB-lite"/>
    </source>
</evidence>
<protein>
    <submittedName>
        <fullName evidence="7">Uncharacterized protein</fullName>
    </submittedName>
</protein>
<gene>
    <name evidence="7" type="ORF">AARE701A_LOCUS21364</name>
</gene>
<dbReference type="GO" id="GO:0070072">
    <property type="term" value="P:vacuolar proton-transporting V-type ATPase complex assembly"/>
    <property type="evidence" value="ECO:0007669"/>
    <property type="project" value="InterPro"/>
</dbReference>
<proteinExistence type="predicted"/>
<keyword evidence="3" id="KW-0256">Endoplasmic reticulum</keyword>
<reference evidence="7" key="1">
    <citation type="submission" date="2021-01" db="EMBL/GenBank/DDBJ databases">
        <authorList>
            <person name="Bezrukov I."/>
        </authorList>
    </citation>
    <scope>NUCLEOTIDE SEQUENCE</scope>
</reference>
<evidence type="ECO:0000256" key="3">
    <source>
        <dbReference type="ARBA" id="ARBA00022824"/>
    </source>
</evidence>
<dbReference type="InterPro" id="IPR021013">
    <property type="entry name" value="ATPase_Vma12"/>
</dbReference>
<feature type="compositionally biased region" description="Low complexity" evidence="6">
    <location>
        <begin position="69"/>
        <end position="86"/>
    </location>
</feature>
<keyword evidence="8" id="KW-1185">Reference proteome</keyword>